<evidence type="ECO:0000256" key="1">
    <source>
        <dbReference type="SAM" id="MobiDB-lite"/>
    </source>
</evidence>
<evidence type="ECO:0000313" key="2">
    <source>
        <dbReference type="EMBL" id="VFA87231.1"/>
    </source>
</evidence>
<dbReference type="EMBL" id="CAACYE010000005">
    <property type="protein sequence ID" value="VFA87231.1"/>
    <property type="molecule type" value="Genomic_DNA"/>
</dbReference>
<feature type="region of interest" description="Disordered" evidence="1">
    <location>
        <begin position="1"/>
        <end position="29"/>
    </location>
</feature>
<protein>
    <submittedName>
        <fullName evidence="2">Uncharacterized protein</fullName>
    </submittedName>
</protein>
<dbReference type="AlphaFoldDB" id="A0A449H8Y8"/>
<proteinExistence type="predicted"/>
<name>A0A449H8Y8_NOCFR</name>
<sequence>MTETPDNQPVCESESTDRPVMPCGLPMRNRIQPQDADSLRRLWQESECYDRAILEHVAIGLHRLSGRGASYRLQQEVDGVIERWRATRDVR</sequence>
<accession>A0A449H8Y8</accession>
<reference evidence="2" key="1">
    <citation type="submission" date="2019-02" db="EMBL/GenBank/DDBJ databases">
        <authorList>
            <consortium name="Pathogen Informatics"/>
        </authorList>
    </citation>
    <scope>NUCLEOTIDE SEQUENCE</scope>
    <source>
        <strain evidence="2">3012STDY6733949</strain>
    </source>
</reference>
<organism evidence="2">
    <name type="scientific">Nocardia farcinica</name>
    <dbReference type="NCBI Taxonomy" id="37329"/>
    <lineage>
        <taxon>Bacteria</taxon>
        <taxon>Bacillati</taxon>
        <taxon>Actinomycetota</taxon>
        <taxon>Actinomycetes</taxon>
        <taxon>Mycobacteriales</taxon>
        <taxon>Nocardiaceae</taxon>
        <taxon>Nocardia</taxon>
    </lineage>
</organism>
<gene>
    <name evidence="2" type="ORF">NCTC1935_05109</name>
</gene>